<dbReference type="Proteomes" id="UP000324974">
    <property type="component" value="Chromosome"/>
</dbReference>
<dbReference type="EMBL" id="CP042425">
    <property type="protein sequence ID" value="QEL17442.1"/>
    <property type="molecule type" value="Genomic_DNA"/>
</dbReference>
<accession>A0A5C1AID8</accession>
<evidence type="ECO:0000313" key="1">
    <source>
        <dbReference type="EMBL" id="QEL17442.1"/>
    </source>
</evidence>
<evidence type="ECO:0000313" key="2">
    <source>
        <dbReference type="Proteomes" id="UP000324974"/>
    </source>
</evidence>
<protein>
    <submittedName>
        <fullName evidence="1">Uncharacterized protein</fullName>
    </submittedName>
</protein>
<proteinExistence type="predicted"/>
<reference evidence="2" key="1">
    <citation type="submission" date="2019-08" db="EMBL/GenBank/DDBJ databases">
        <title>Limnoglobus roseus gen. nov., sp. nov., a novel freshwater planctomycete with a giant genome from the family Gemmataceae.</title>
        <authorList>
            <person name="Kulichevskaya I.S."/>
            <person name="Naumoff D.G."/>
            <person name="Miroshnikov K."/>
            <person name="Ivanova A."/>
            <person name="Philippov D.A."/>
            <person name="Hakobyan A."/>
            <person name="Rijpstra I.C."/>
            <person name="Sinninghe Damste J.S."/>
            <person name="Liesack W."/>
            <person name="Dedysh S.N."/>
        </authorList>
    </citation>
    <scope>NUCLEOTIDE SEQUENCE [LARGE SCALE GENOMIC DNA]</scope>
    <source>
        <strain evidence="2">PX52</strain>
    </source>
</reference>
<name>A0A5C1AID8_9BACT</name>
<dbReference type="KEGG" id="lrs:PX52LOC_04431"/>
<organism evidence="1 2">
    <name type="scientific">Limnoglobus roseus</name>
    <dbReference type="NCBI Taxonomy" id="2598579"/>
    <lineage>
        <taxon>Bacteria</taxon>
        <taxon>Pseudomonadati</taxon>
        <taxon>Planctomycetota</taxon>
        <taxon>Planctomycetia</taxon>
        <taxon>Gemmatales</taxon>
        <taxon>Gemmataceae</taxon>
        <taxon>Limnoglobus</taxon>
    </lineage>
</organism>
<sequence length="158" mass="16773">MSIPLPGSAGPALVTLGGRDLILTPIPPADAWKFRKAAVTKIQAKMRDPAELALRAVAQARAAGEPLSAEDRSALFREALDAAAGGKREPTDAEIHAWTMTAEGMREFVFLTAVGNKPLVTREWLKEVLTEDNLVDFLTGGTSLVAPVEAEPADLSAE</sequence>
<dbReference type="AlphaFoldDB" id="A0A5C1AID8"/>
<dbReference type="RefSeq" id="WP_149112053.1">
    <property type="nucleotide sequence ID" value="NZ_CP042425.1"/>
</dbReference>
<gene>
    <name evidence="1" type="ORF">PX52LOC_04431</name>
</gene>
<keyword evidence="2" id="KW-1185">Reference proteome</keyword>